<dbReference type="KEGG" id="aqu:100636740"/>
<dbReference type="InterPro" id="IPR016651">
    <property type="entry name" value="LCMT1"/>
</dbReference>
<dbReference type="eggNOG" id="KOG2918">
    <property type="taxonomic scope" value="Eukaryota"/>
</dbReference>
<dbReference type="GO" id="GO:0018423">
    <property type="term" value="F:protein C-terminal leucine carboxyl O-methyltransferase activity"/>
    <property type="evidence" value="ECO:0007669"/>
    <property type="project" value="UniProtKB-EC"/>
</dbReference>
<evidence type="ECO:0000256" key="4">
    <source>
        <dbReference type="ARBA" id="ARBA00022603"/>
    </source>
</evidence>
<dbReference type="EnsemblMetazoa" id="XM_003384805.2">
    <property type="protein sequence ID" value="XP_003384853.1"/>
    <property type="gene ID" value="LOC100636740"/>
</dbReference>
<feature type="binding site" evidence="8">
    <location>
        <begin position="160"/>
        <end position="161"/>
    </location>
    <ligand>
        <name>S-adenosyl-L-methionine</name>
        <dbReference type="ChEBI" id="CHEBI:59789"/>
    </ligand>
</feature>
<reference evidence="11" key="1">
    <citation type="journal article" date="2010" name="Nature">
        <title>The Amphimedon queenslandica genome and the evolution of animal complexity.</title>
        <authorList>
            <person name="Srivastava M."/>
            <person name="Simakov O."/>
            <person name="Chapman J."/>
            <person name="Fahey B."/>
            <person name="Gauthier M.E."/>
            <person name="Mitros T."/>
            <person name="Richards G.S."/>
            <person name="Conaco C."/>
            <person name="Dacre M."/>
            <person name="Hellsten U."/>
            <person name="Larroux C."/>
            <person name="Putnam N.H."/>
            <person name="Stanke M."/>
            <person name="Adamska M."/>
            <person name="Darling A."/>
            <person name="Degnan S.M."/>
            <person name="Oakley T.H."/>
            <person name="Plachetzki D.C."/>
            <person name="Zhai Y."/>
            <person name="Adamski M."/>
            <person name="Calcino A."/>
            <person name="Cummins S.F."/>
            <person name="Goodstein D.M."/>
            <person name="Harris C."/>
            <person name="Jackson D.J."/>
            <person name="Leys S.P."/>
            <person name="Shu S."/>
            <person name="Woodcroft B.J."/>
            <person name="Vervoort M."/>
            <person name="Kosik K.S."/>
            <person name="Manning G."/>
            <person name="Degnan B.M."/>
            <person name="Rokhsar D.S."/>
        </authorList>
    </citation>
    <scope>NUCLEOTIDE SEQUENCE [LARGE SCALE GENOMIC DNA]</scope>
</reference>
<dbReference type="InParanoid" id="A0A1X7VE43"/>
<dbReference type="PIRSF" id="PIRSF016305">
    <property type="entry name" value="LCM_mtfrase"/>
    <property type="match status" value="1"/>
</dbReference>
<evidence type="ECO:0000313" key="10">
    <source>
        <dbReference type="EnsemblMetazoa" id="Aqu2.1.37777_001"/>
    </source>
</evidence>
<dbReference type="Proteomes" id="UP000007879">
    <property type="component" value="Unassembled WGS sequence"/>
</dbReference>
<name>A0A1X7VE43_AMPQE</name>
<dbReference type="AlphaFoldDB" id="A0A1X7VE43"/>
<proteinExistence type="inferred from homology"/>
<comment type="similarity">
    <text evidence="3 7">Belongs to the methyltransferase superfamily. LCMT family.</text>
</comment>
<evidence type="ECO:0000256" key="8">
    <source>
        <dbReference type="PIRSR" id="PIRSR016305-1"/>
    </source>
</evidence>
<feature type="binding site" evidence="8">
    <location>
        <position position="85"/>
    </location>
    <ligand>
        <name>S-adenosyl-L-methionine</name>
        <dbReference type="ChEBI" id="CHEBI:59789"/>
    </ligand>
</feature>
<comment type="catalytic activity">
    <reaction evidence="1 7">
        <text>[phosphatase 2A protein]-C-terminal L-leucine + S-adenosyl-L-methionine = [phosphatase 2A protein]-C-terminal L-leucine methyl ester + S-adenosyl-L-homocysteine</text>
        <dbReference type="Rhea" id="RHEA:48544"/>
        <dbReference type="Rhea" id="RHEA-COMP:12134"/>
        <dbReference type="Rhea" id="RHEA-COMP:12135"/>
        <dbReference type="ChEBI" id="CHEBI:57856"/>
        <dbReference type="ChEBI" id="CHEBI:59789"/>
        <dbReference type="ChEBI" id="CHEBI:90516"/>
        <dbReference type="ChEBI" id="CHEBI:90517"/>
        <dbReference type="EC" id="2.1.1.233"/>
    </reaction>
</comment>
<keyword evidence="11" id="KW-1185">Reference proteome</keyword>
<dbReference type="Pfam" id="PF04072">
    <property type="entry name" value="LCM"/>
    <property type="match status" value="1"/>
</dbReference>
<dbReference type="OMA" id="IIYEPIR"/>
<dbReference type="PANTHER" id="PTHR13600:SF33">
    <property type="entry name" value="LEUCINE CARBOXYL METHYLTRANSFERASE 1"/>
    <property type="match status" value="1"/>
</dbReference>
<comment type="function">
    <text evidence="2 7">Methylates the carboxyl group of the C-terminal leucine residue of protein phosphatase 2A catalytic subunits to form alpha-leucine ester residues.</text>
</comment>
<evidence type="ECO:0000256" key="5">
    <source>
        <dbReference type="ARBA" id="ARBA00022679"/>
    </source>
</evidence>
<sequence length="328" mass="37555">MAESLILPSEDESVQATNDDATSSKKYAVDQGYWKDDYVQFFCRSAEKRTPEICRGYYARVLSIQKLLVKFLKLTSCDCHVINLGAGFDSTYWTMRDRGLTPRTYIDIDFPEVNKKKCQIIKKRKQLLEPLSKDSSHSATPTEISSTELHSAHYHVLSCDLRKVGELSKKLLDLGFDTNTPTFILSECVLVYMSSESSNPIIEWAGKTFSTAIWINYEPILPDDRFGRTMLSNLKYRGCALLGIDSCPDLTSQRQRFLNYGWSHSWALDMCQVYSLLPRDDVARIERLDFLDEKELLTQLLQHYTLSCGFKDTKGIGLERVSLEDKTL</sequence>
<keyword evidence="5 7" id="KW-0808">Transferase</keyword>
<dbReference type="InterPro" id="IPR007213">
    <property type="entry name" value="Ppm1/Ppm2/Tcmp"/>
</dbReference>
<dbReference type="InterPro" id="IPR029063">
    <property type="entry name" value="SAM-dependent_MTases_sf"/>
</dbReference>
<dbReference type="PANTHER" id="PTHR13600">
    <property type="entry name" value="LEUCINE CARBOXYL METHYLTRANSFERASE"/>
    <property type="match status" value="1"/>
</dbReference>
<evidence type="ECO:0000313" key="11">
    <source>
        <dbReference type="Proteomes" id="UP000007879"/>
    </source>
</evidence>
<dbReference type="GO" id="GO:0005829">
    <property type="term" value="C:cytosol"/>
    <property type="evidence" value="ECO:0007669"/>
    <property type="project" value="TreeGrafter"/>
</dbReference>
<protein>
    <recommendedName>
        <fullName evidence="7">Leucine carboxyl methyltransferase 1</fullName>
        <ecNumber evidence="7">2.1.1.233</ecNumber>
    </recommendedName>
</protein>
<evidence type="ECO:0000256" key="3">
    <source>
        <dbReference type="ARBA" id="ARBA00010703"/>
    </source>
</evidence>
<gene>
    <name evidence="10" type="primary">100636740</name>
</gene>
<keyword evidence="6 7" id="KW-0949">S-adenosyl-L-methionine</keyword>
<dbReference type="GO" id="GO:0009966">
    <property type="term" value="P:regulation of signal transduction"/>
    <property type="evidence" value="ECO:0007669"/>
    <property type="project" value="UniProtKB-ARBA"/>
</dbReference>
<accession>A0A1X7VE43</accession>
<organism evidence="10">
    <name type="scientific">Amphimedon queenslandica</name>
    <name type="common">Sponge</name>
    <dbReference type="NCBI Taxonomy" id="400682"/>
    <lineage>
        <taxon>Eukaryota</taxon>
        <taxon>Metazoa</taxon>
        <taxon>Porifera</taxon>
        <taxon>Demospongiae</taxon>
        <taxon>Heteroscleromorpha</taxon>
        <taxon>Haplosclerida</taxon>
        <taxon>Niphatidae</taxon>
        <taxon>Amphimedon</taxon>
    </lineage>
</organism>
<evidence type="ECO:0000256" key="1">
    <source>
        <dbReference type="ARBA" id="ARBA00000724"/>
    </source>
</evidence>
<dbReference type="GO" id="GO:0032259">
    <property type="term" value="P:methylation"/>
    <property type="evidence" value="ECO:0007669"/>
    <property type="project" value="UniProtKB-KW"/>
</dbReference>
<dbReference type="EC" id="2.1.1.233" evidence="7"/>
<evidence type="ECO:0000256" key="9">
    <source>
        <dbReference type="SAM" id="MobiDB-lite"/>
    </source>
</evidence>
<feature type="region of interest" description="Disordered" evidence="9">
    <location>
        <begin position="1"/>
        <end position="20"/>
    </location>
</feature>
<dbReference type="EnsemblMetazoa" id="Aqu2.1.37777_001">
    <property type="protein sequence ID" value="Aqu2.1.37777_001"/>
    <property type="gene ID" value="Aqu2.1.37777"/>
</dbReference>
<feature type="binding site" evidence="8">
    <location>
        <position position="60"/>
    </location>
    <ligand>
        <name>S-adenosyl-L-methionine</name>
        <dbReference type="ChEBI" id="CHEBI:59789"/>
    </ligand>
</feature>
<dbReference type="FunFam" id="3.40.50.150:FF:000092">
    <property type="entry name" value="Leucine carboxyl methyltransferase 1"/>
    <property type="match status" value="1"/>
</dbReference>
<dbReference type="STRING" id="400682.A0A1X7VE43"/>
<evidence type="ECO:0000256" key="7">
    <source>
        <dbReference type="PIRNR" id="PIRNR016305"/>
    </source>
</evidence>
<dbReference type="OrthoDB" id="203237at2759"/>
<dbReference type="SUPFAM" id="SSF53335">
    <property type="entry name" value="S-adenosyl-L-methionine-dependent methyltransferases"/>
    <property type="match status" value="1"/>
</dbReference>
<dbReference type="Gene3D" id="3.40.50.150">
    <property type="entry name" value="Vaccinia Virus protein VP39"/>
    <property type="match status" value="1"/>
</dbReference>
<evidence type="ECO:0000256" key="6">
    <source>
        <dbReference type="ARBA" id="ARBA00022691"/>
    </source>
</evidence>
<reference evidence="10" key="2">
    <citation type="submission" date="2017-05" db="UniProtKB">
        <authorList>
            <consortium name="EnsemblMetazoa"/>
        </authorList>
    </citation>
    <scope>IDENTIFICATION</scope>
</reference>
<feature type="binding site" evidence="8">
    <location>
        <position position="187"/>
    </location>
    <ligand>
        <name>S-adenosyl-L-methionine</name>
        <dbReference type="ChEBI" id="CHEBI:59789"/>
    </ligand>
</feature>
<keyword evidence="4 7" id="KW-0489">Methyltransferase</keyword>
<evidence type="ECO:0000256" key="2">
    <source>
        <dbReference type="ARBA" id="ARBA00003455"/>
    </source>
</evidence>